<evidence type="ECO:0000256" key="2">
    <source>
        <dbReference type="RuleBase" id="RU003616"/>
    </source>
</evidence>
<dbReference type="InterPro" id="IPR002068">
    <property type="entry name" value="A-crystallin/Hsp20_dom"/>
</dbReference>
<dbReference type="Pfam" id="PF00011">
    <property type="entry name" value="HSP20"/>
    <property type="match status" value="1"/>
</dbReference>
<dbReference type="InterPro" id="IPR008978">
    <property type="entry name" value="HSP20-like_chaperone"/>
</dbReference>
<evidence type="ECO:0000313" key="6">
    <source>
        <dbReference type="Proteomes" id="UP001461341"/>
    </source>
</evidence>
<dbReference type="InterPro" id="IPR031107">
    <property type="entry name" value="Small_HSP"/>
</dbReference>
<organism evidence="5 6">
    <name type="scientific">Thermatribacter velox</name>
    <dbReference type="NCBI Taxonomy" id="3039681"/>
    <lineage>
        <taxon>Bacteria</taxon>
        <taxon>Pseudomonadati</taxon>
        <taxon>Atribacterota</taxon>
        <taxon>Atribacteria</taxon>
        <taxon>Atribacterales</taxon>
        <taxon>Thermatribacteraceae</taxon>
        <taxon>Thermatribacter</taxon>
    </lineage>
</organism>
<keyword evidence="6" id="KW-1185">Reference proteome</keyword>
<dbReference type="PROSITE" id="PS01031">
    <property type="entry name" value="SHSP"/>
    <property type="match status" value="1"/>
</dbReference>
<sequence>MARRSVPARREDRVWSPIRRLWDLFDLRSDLDEIFDELMEAPFITRSLWSAGFPAVDVAETENEVVVKAEIPGIDPKNVEVNVTEDTLEIKGEIKDEWEEKDVGYCRKERYCGTFERSITLPVKVKQDEVKASYKDGILTISLPKVEPSKPKARKVEIEVEK</sequence>
<dbReference type="PROSITE" id="PS51203">
    <property type="entry name" value="CS"/>
    <property type="match status" value="1"/>
</dbReference>
<dbReference type="CDD" id="cd06464">
    <property type="entry name" value="ACD_sHsps-like"/>
    <property type="match status" value="1"/>
</dbReference>
<proteinExistence type="inferred from homology"/>
<accession>A0ABZ2YEM2</accession>
<reference evidence="5 6" key="1">
    <citation type="submission" date="2023-03" db="EMBL/GenBank/DDBJ databases">
        <title>Novel Species.</title>
        <authorList>
            <person name="Ma S."/>
        </authorList>
    </citation>
    <scope>NUCLEOTIDE SEQUENCE [LARGE SCALE GENOMIC DNA]</scope>
    <source>
        <strain evidence="5 6">B11</strain>
    </source>
</reference>
<comment type="similarity">
    <text evidence="1 2">Belongs to the small heat shock protein (HSP20) family.</text>
</comment>
<dbReference type="PANTHER" id="PTHR11527">
    <property type="entry name" value="HEAT-SHOCK PROTEIN 20 FAMILY MEMBER"/>
    <property type="match status" value="1"/>
</dbReference>
<evidence type="ECO:0000259" key="4">
    <source>
        <dbReference type="PROSITE" id="PS51203"/>
    </source>
</evidence>
<evidence type="ECO:0000256" key="1">
    <source>
        <dbReference type="PROSITE-ProRule" id="PRU00285"/>
    </source>
</evidence>
<dbReference type="InterPro" id="IPR007052">
    <property type="entry name" value="CS_dom"/>
</dbReference>
<evidence type="ECO:0000259" key="3">
    <source>
        <dbReference type="PROSITE" id="PS01031"/>
    </source>
</evidence>
<protein>
    <submittedName>
        <fullName evidence="5">Hsp20/alpha crystallin family protein</fullName>
    </submittedName>
</protein>
<dbReference type="SUPFAM" id="SSF49764">
    <property type="entry name" value="HSP20-like chaperones"/>
    <property type="match status" value="1"/>
</dbReference>
<dbReference type="Proteomes" id="UP001461341">
    <property type="component" value="Chromosome"/>
</dbReference>
<feature type="domain" description="SHSP" evidence="3">
    <location>
        <begin position="47"/>
        <end position="161"/>
    </location>
</feature>
<dbReference type="RefSeq" id="WP_369018947.1">
    <property type="nucleotide sequence ID" value="NZ_CP121689.1"/>
</dbReference>
<evidence type="ECO:0000313" key="5">
    <source>
        <dbReference type="EMBL" id="WZL76783.1"/>
    </source>
</evidence>
<dbReference type="EMBL" id="CP121689">
    <property type="protein sequence ID" value="WZL76783.1"/>
    <property type="molecule type" value="Genomic_DNA"/>
</dbReference>
<feature type="domain" description="CS" evidence="4">
    <location>
        <begin position="51"/>
        <end position="154"/>
    </location>
</feature>
<name>A0ABZ2YEM2_9BACT</name>
<dbReference type="Gene3D" id="2.60.40.790">
    <property type="match status" value="1"/>
</dbReference>
<gene>
    <name evidence="5" type="ORF">QBE54_03375</name>
</gene>